<keyword evidence="3" id="KW-1185">Reference proteome</keyword>
<name>A0A5B7KHL3_PORTR</name>
<dbReference type="EMBL" id="VSRR010141844">
    <property type="protein sequence ID" value="MPD04599.1"/>
    <property type="molecule type" value="Genomic_DNA"/>
</dbReference>
<dbReference type="AlphaFoldDB" id="A0A5B7KHL3"/>
<reference evidence="2 3" key="1">
    <citation type="submission" date="2019-05" db="EMBL/GenBank/DDBJ databases">
        <title>Another draft genome of Portunus trituberculatus and its Hox gene families provides insights of decapod evolution.</title>
        <authorList>
            <person name="Jeong J.-H."/>
            <person name="Song I."/>
            <person name="Kim S."/>
            <person name="Choi T."/>
            <person name="Kim D."/>
            <person name="Ryu S."/>
            <person name="Kim W."/>
        </authorList>
    </citation>
    <scope>NUCLEOTIDE SEQUENCE [LARGE SCALE GENOMIC DNA]</scope>
    <source>
        <tissue evidence="2">Muscle</tissue>
    </source>
</reference>
<gene>
    <name evidence="2" type="ORF">E2C01_100295</name>
</gene>
<accession>A0A5B7KHL3</accession>
<organism evidence="2 3">
    <name type="scientific">Portunus trituberculatus</name>
    <name type="common">Swimming crab</name>
    <name type="synonym">Neptunus trituberculatus</name>
    <dbReference type="NCBI Taxonomy" id="210409"/>
    <lineage>
        <taxon>Eukaryota</taxon>
        <taxon>Metazoa</taxon>
        <taxon>Ecdysozoa</taxon>
        <taxon>Arthropoda</taxon>
        <taxon>Crustacea</taxon>
        <taxon>Multicrustacea</taxon>
        <taxon>Malacostraca</taxon>
        <taxon>Eumalacostraca</taxon>
        <taxon>Eucarida</taxon>
        <taxon>Decapoda</taxon>
        <taxon>Pleocyemata</taxon>
        <taxon>Brachyura</taxon>
        <taxon>Eubrachyura</taxon>
        <taxon>Portunoidea</taxon>
        <taxon>Portunidae</taxon>
        <taxon>Portuninae</taxon>
        <taxon>Portunus</taxon>
    </lineage>
</organism>
<evidence type="ECO:0000313" key="3">
    <source>
        <dbReference type="Proteomes" id="UP000324222"/>
    </source>
</evidence>
<dbReference type="Proteomes" id="UP000324222">
    <property type="component" value="Unassembled WGS sequence"/>
</dbReference>
<proteinExistence type="predicted"/>
<evidence type="ECO:0000256" key="1">
    <source>
        <dbReference type="SAM" id="MobiDB-lite"/>
    </source>
</evidence>
<comment type="caution">
    <text evidence="2">The sequence shown here is derived from an EMBL/GenBank/DDBJ whole genome shotgun (WGS) entry which is preliminary data.</text>
</comment>
<dbReference type="OrthoDB" id="5825157at2759"/>
<protein>
    <submittedName>
        <fullName evidence="2">Uncharacterized protein</fullName>
    </submittedName>
</protein>
<evidence type="ECO:0000313" key="2">
    <source>
        <dbReference type="EMBL" id="MPD04599.1"/>
    </source>
</evidence>
<sequence length="117" mass="13074">MKRNRPNSCGGAAGSVRSSFKPNIPPHNRRDRSQGGDNKTAAVPAVVAAAKVGRSRFFMVQEGLKSDRMARECKRTLAEDLALSLHYMKHGTVVLRKTLLVIKTRDRSDRNKEKKDK</sequence>
<feature type="region of interest" description="Disordered" evidence="1">
    <location>
        <begin position="1"/>
        <end position="42"/>
    </location>
</feature>